<feature type="compositionally biased region" description="Polar residues" evidence="1">
    <location>
        <begin position="49"/>
        <end position="65"/>
    </location>
</feature>
<gene>
    <name evidence="2" type="ORF">NDU88_006098</name>
</gene>
<dbReference type="EMBL" id="JANPWB010000005">
    <property type="protein sequence ID" value="KAJ1189350.1"/>
    <property type="molecule type" value="Genomic_DNA"/>
</dbReference>
<name>A0AAV7UK02_PLEWA</name>
<dbReference type="AlphaFoldDB" id="A0AAV7UK02"/>
<dbReference type="Proteomes" id="UP001066276">
    <property type="component" value="Chromosome 3_1"/>
</dbReference>
<protein>
    <submittedName>
        <fullName evidence="2">Uncharacterized protein</fullName>
    </submittedName>
</protein>
<evidence type="ECO:0000256" key="1">
    <source>
        <dbReference type="SAM" id="MobiDB-lite"/>
    </source>
</evidence>
<keyword evidence="3" id="KW-1185">Reference proteome</keyword>
<organism evidence="2 3">
    <name type="scientific">Pleurodeles waltl</name>
    <name type="common">Iberian ribbed newt</name>
    <dbReference type="NCBI Taxonomy" id="8319"/>
    <lineage>
        <taxon>Eukaryota</taxon>
        <taxon>Metazoa</taxon>
        <taxon>Chordata</taxon>
        <taxon>Craniata</taxon>
        <taxon>Vertebrata</taxon>
        <taxon>Euteleostomi</taxon>
        <taxon>Amphibia</taxon>
        <taxon>Batrachia</taxon>
        <taxon>Caudata</taxon>
        <taxon>Salamandroidea</taxon>
        <taxon>Salamandridae</taxon>
        <taxon>Pleurodelinae</taxon>
        <taxon>Pleurodeles</taxon>
    </lineage>
</organism>
<evidence type="ECO:0000313" key="3">
    <source>
        <dbReference type="Proteomes" id="UP001066276"/>
    </source>
</evidence>
<accession>A0AAV7UK02</accession>
<proteinExistence type="predicted"/>
<sequence>MRAAGTPQGLPPPCLVVQGRHWPHPLSGSGRSRVYPKSLPGLSRGALASGQQRSDVLVRPQSSSPGIRRSDLRAASRSHRTLPEPLGGLNLLSRCLHCGCHLRELETSGWDIIDDCCGCAE</sequence>
<evidence type="ECO:0000313" key="2">
    <source>
        <dbReference type="EMBL" id="KAJ1189350.1"/>
    </source>
</evidence>
<reference evidence="2" key="1">
    <citation type="journal article" date="2022" name="bioRxiv">
        <title>Sequencing and chromosome-scale assembly of the giantPleurodeles waltlgenome.</title>
        <authorList>
            <person name="Brown T."/>
            <person name="Elewa A."/>
            <person name="Iarovenko S."/>
            <person name="Subramanian E."/>
            <person name="Araus A.J."/>
            <person name="Petzold A."/>
            <person name="Susuki M."/>
            <person name="Suzuki K.-i.T."/>
            <person name="Hayashi T."/>
            <person name="Toyoda A."/>
            <person name="Oliveira C."/>
            <person name="Osipova E."/>
            <person name="Leigh N.D."/>
            <person name="Simon A."/>
            <person name="Yun M.H."/>
        </authorList>
    </citation>
    <scope>NUCLEOTIDE SEQUENCE</scope>
    <source>
        <strain evidence="2">20211129_DDA</strain>
        <tissue evidence="2">Liver</tissue>
    </source>
</reference>
<comment type="caution">
    <text evidence="2">The sequence shown here is derived from an EMBL/GenBank/DDBJ whole genome shotgun (WGS) entry which is preliminary data.</text>
</comment>
<feature type="region of interest" description="Disordered" evidence="1">
    <location>
        <begin position="21"/>
        <end position="79"/>
    </location>
</feature>